<accession>A0ABV1IYY5</accession>
<sequence>MYKYGIFSTGEGVYWFGKDGKIKTGKRPGCHVDRKFSWSYPTAKELENNWLHIENAEARYKTQEIANFAASKEGFLSNGSVTT</sequence>
<dbReference type="Proteomes" id="UP001491691">
    <property type="component" value="Unassembled WGS sequence"/>
</dbReference>
<organism evidence="1 2">
    <name type="scientific">Peptoniphilus senegalensis</name>
    <dbReference type="NCBI Taxonomy" id="1465757"/>
    <lineage>
        <taxon>Bacteria</taxon>
        <taxon>Bacillati</taxon>
        <taxon>Bacillota</taxon>
        <taxon>Tissierellia</taxon>
        <taxon>Tissierellales</taxon>
        <taxon>Peptoniphilaceae</taxon>
        <taxon>Peptoniphilus</taxon>
    </lineage>
</organism>
<keyword evidence="2" id="KW-1185">Reference proteome</keyword>
<dbReference type="EMBL" id="JBBNPP010000001">
    <property type="protein sequence ID" value="MEQ3345825.1"/>
    <property type="molecule type" value="Genomic_DNA"/>
</dbReference>
<proteinExistence type="predicted"/>
<gene>
    <name evidence="1" type="ORF">AAA073_00085</name>
</gene>
<reference evidence="1 2" key="1">
    <citation type="submission" date="2024-04" db="EMBL/GenBank/DDBJ databases">
        <title>Human intestinal bacterial collection.</title>
        <authorList>
            <person name="Pauvert C."/>
            <person name="Hitch T.C.A."/>
            <person name="Clavel T."/>
        </authorList>
    </citation>
    <scope>NUCLEOTIDE SEQUENCE [LARGE SCALE GENOMIC DNA]</scope>
    <source>
        <strain evidence="1 2">CLA-SR-H019</strain>
    </source>
</reference>
<protein>
    <submittedName>
        <fullName evidence="1">Uncharacterized protein</fullName>
    </submittedName>
</protein>
<comment type="caution">
    <text evidence="1">The sequence shown here is derived from an EMBL/GenBank/DDBJ whole genome shotgun (WGS) entry which is preliminary data.</text>
</comment>
<name>A0ABV1IYY5_9FIRM</name>
<evidence type="ECO:0000313" key="1">
    <source>
        <dbReference type="EMBL" id="MEQ3345825.1"/>
    </source>
</evidence>
<dbReference type="RefSeq" id="WP_349187464.1">
    <property type="nucleotide sequence ID" value="NZ_JBBNPP010000001.1"/>
</dbReference>
<evidence type="ECO:0000313" key="2">
    <source>
        <dbReference type="Proteomes" id="UP001491691"/>
    </source>
</evidence>